<feature type="transmembrane region" description="Helical" evidence="7">
    <location>
        <begin position="255"/>
        <end position="279"/>
    </location>
</feature>
<dbReference type="NCBIfam" id="TIGR00797">
    <property type="entry name" value="matE"/>
    <property type="match status" value="1"/>
</dbReference>
<evidence type="ECO:0000256" key="5">
    <source>
        <dbReference type="ARBA" id="ARBA00022989"/>
    </source>
</evidence>
<dbReference type="GO" id="GO:0042910">
    <property type="term" value="F:xenobiotic transmembrane transporter activity"/>
    <property type="evidence" value="ECO:0007669"/>
    <property type="project" value="InterPro"/>
</dbReference>
<dbReference type="InterPro" id="IPR002528">
    <property type="entry name" value="MATE_fam"/>
</dbReference>
<evidence type="ECO:0000313" key="9">
    <source>
        <dbReference type="Proteomes" id="UP000886860"/>
    </source>
</evidence>
<evidence type="ECO:0000313" key="8">
    <source>
        <dbReference type="EMBL" id="HIT42797.1"/>
    </source>
</evidence>
<evidence type="ECO:0000256" key="4">
    <source>
        <dbReference type="ARBA" id="ARBA00022692"/>
    </source>
</evidence>
<reference evidence="8" key="2">
    <citation type="journal article" date="2021" name="PeerJ">
        <title>Extensive microbial diversity within the chicken gut microbiome revealed by metagenomics and culture.</title>
        <authorList>
            <person name="Gilroy R."/>
            <person name="Ravi A."/>
            <person name="Getino M."/>
            <person name="Pursley I."/>
            <person name="Horton D.L."/>
            <person name="Alikhan N.F."/>
            <person name="Baker D."/>
            <person name="Gharbi K."/>
            <person name="Hall N."/>
            <person name="Watson M."/>
            <person name="Adriaenssens E.M."/>
            <person name="Foster-Nyarko E."/>
            <person name="Jarju S."/>
            <person name="Secka A."/>
            <person name="Antonio M."/>
            <person name="Oren A."/>
            <person name="Chaudhuri R.R."/>
            <person name="La Ragione R."/>
            <person name="Hildebrand F."/>
            <person name="Pallen M.J."/>
        </authorList>
    </citation>
    <scope>NUCLEOTIDE SEQUENCE</scope>
    <source>
        <strain evidence="8">CHK123-3438</strain>
    </source>
</reference>
<evidence type="ECO:0000256" key="6">
    <source>
        <dbReference type="ARBA" id="ARBA00023136"/>
    </source>
</evidence>
<comment type="subcellular location">
    <subcellularLocation>
        <location evidence="1">Cell membrane</location>
        <topology evidence="1">Multi-pass membrane protein</topology>
    </subcellularLocation>
</comment>
<feature type="transmembrane region" description="Helical" evidence="7">
    <location>
        <begin position="386"/>
        <end position="409"/>
    </location>
</feature>
<evidence type="ECO:0000256" key="3">
    <source>
        <dbReference type="ARBA" id="ARBA00022475"/>
    </source>
</evidence>
<keyword evidence="2" id="KW-0813">Transport</keyword>
<dbReference type="GO" id="GO:0015297">
    <property type="term" value="F:antiporter activity"/>
    <property type="evidence" value="ECO:0007669"/>
    <property type="project" value="InterPro"/>
</dbReference>
<keyword evidence="4 7" id="KW-0812">Transmembrane</keyword>
<dbReference type="Proteomes" id="UP000886860">
    <property type="component" value="Unassembled WGS sequence"/>
</dbReference>
<feature type="transmembrane region" description="Helical" evidence="7">
    <location>
        <begin position="318"/>
        <end position="335"/>
    </location>
</feature>
<reference evidence="8" key="1">
    <citation type="submission" date="2020-10" db="EMBL/GenBank/DDBJ databases">
        <authorList>
            <person name="Gilroy R."/>
        </authorList>
    </citation>
    <scope>NUCLEOTIDE SEQUENCE</scope>
    <source>
        <strain evidence="8">CHK123-3438</strain>
    </source>
</reference>
<keyword evidence="5 7" id="KW-1133">Transmembrane helix</keyword>
<keyword evidence="3" id="KW-1003">Cell membrane</keyword>
<organism evidence="8 9">
    <name type="scientific">Candidatus Caccovicinus merdipullorum</name>
    <dbReference type="NCBI Taxonomy" id="2840724"/>
    <lineage>
        <taxon>Bacteria</taxon>
        <taxon>Bacillati</taxon>
        <taxon>Bacillota</taxon>
        <taxon>Clostridia</taxon>
        <taxon>Eubacteriales</taxon>
        <taxon>Candidatus Caccovicinus</taxon>
    </lineage>
</organism>
<comment type="caution">
    <text evidence="8">The sequence shown here is derived from an EMBL/GenBank/DDBJ whole genome shotgun (WGS) entry which is preliminary data.</text>
</comment>
<evidence type="ECO:0000256" key="7">
    <source>
        <dbReference type="SAM" id="Phobius"/>
    </source>
</evidence>
<gene>
    <name evidence="8" type="ORF">IAB60_12015</name>
</gene>
<dbReference type="GO" id="GO:0005886">
    <property type="term" value="C:plasma membrane"/>
    <property type="evidence" value="ECO:0007669"/>
    <property type="project" value="UniProtKB-SubCell"/>
</dbReference>
<feature type="transmembrane region" description="Helical" evidence="7">
    <location>
        <begin position="12"/>
        <end position="36"/>
    </location>
</feature>
<dbReference type="Pfam" id="PF01554">
    <property type="entry name" value="MatE"/>
    <property type="match status" value="2"/>
</dbReference>
<keyword evidence="6 7" id="KW-0472">Membrane</keyword>
<feature type="transmembrane region" description="Helical" evidence="7">
    <location>
        <begin position="194"/>
        <end position="215"/>
    </location>
</feature>
<feature type="transmembrane region" description="Helical" evidence="7">
    <location>
        <begin position="56"/>
        <end position="80"/>
    </location>
</feature>
<dbReference type="PIRSF" id="PIRSF006603">
    <property type="entry name" value="DinF"/>
    <property type="match status" value="1"/>
</dbReference>
<evidence type="ECO:0000256" key="2">
    <source>
        <dbReference type="ARBA" id="ARBA00022448"/>
    </source>
</evidence>
<sequence>MDYKELFSKTPATKLFFTAAIPGSIGMLASALYQTIDGVLVGRILAGDAFAALNLAMPLVIINFSLADLIGVGSAVPISVRLGEKKEKEANSIFTFACLMIVVTGLILGLAMFALAPVLIRLMGAEGNLADLAVQYLRVYSLCSPVTTIVFAMDNYFKICGRIRTSMTLNIVMSVLSAVLEFIFLFVFGWGIWAAALATCASMFLCALAALYPFARGKMQLKFTRPRLDWKMIKTIISCGSPNFLNNVAGRITSIVMNVILLQIGGAAAVSVYGILMFADGFVQPLLYGMCDSLQPAVGYNWGAGDLNRVKAIEKRCFTASAVLSVASAVVIFCFPRQITGLFMQQADTAVVEMAIPALKLFSSAYLIRWFSFATQSYMSAVEKPAYAMAISVCTAVVFPMLMVVVLWPAGLTGLWLNVPGASLLAAVLAFVILRQFQKREMGAGARRIHS</sequence>
<dbReference type="PANTHER" id="PTHR43823">
    <property type="entry name" value="SPORULATION PROTEIN YKVU"/>
    <property type="match status" value="1"/>
</dbReference>
<feature type="transmembrane region" description="Helical" evidence="7">
    <location>
        <begin position="169"/>
        <end position="188"/>
    </location>
</feature>
<dbReference type="InterPro" id="IPR048279">
    <property type="entry name" value="MdtK-like"/>
</dbReference>
<dbReference type="PANTHER" id="PTHR43823:SF3">
    <property type="entry name" value="MULTIDRUG EXPORT PROTEIN MEPA"/>
    <property type="match status" value="1"/>
</dbReference>
<accession>A0A9D1GKG0</accession>
<name>A0A9D1GKG0_9FIRM</name>
<proteinExistence type="predicted"/>
<protein>
    <submittedName>
        <fullName evidence="8">MATE family efflux transporter</fullName>
    </submittedName>
</protein>
<dbReference type="InterPro" id="IPR051327">
    <property type="entry name" value="MATE_MepA_subfamily"/>
</dbReference>
<evidence type="ECO:0000256" key="1">
    <source>
        <dbReference type="ARBA" id="ARBA00004651"/>
    </source>
</evidence>
<feature type="transmembrane region" description="Helical" evidence="7">
    <location>
        <begin position="92"/>
        <end position="119"/>
    </location>
</feature>
<feature type="transmembrane region" description="Helical" evidence="7">
    <location>
        <begin position="139"/>
        <end position="157"/>
    </location>
</feature>
<feature type="transmembrane region" description="Helical" evidence="7">
    <location>
        <begin position="415"/>
        <end position="434"/>
    </location>
</feature>
<dbReference type="EMBL" id="DVKS01000198">
    <property type="protein sequence ID" value="HIT42797.1"/>
    <property type="molecule type" value="Genomic_DNA"/>
</dbReference>
<dbReference type="AlphaFoldDB" id="A0A9D1GKG0"/>